<gene>
    <name evidence="12" type="primary">asnB</name>
    <name evidence="12" type="ORF">FSZ31_05970</name>
</gene>
<feature type="domain" description="Glutamine amidotransferase type-2" evidence="11">
    <location>
        <begin position="2"/>
        <end position="216"/>
    </location>
</feature>
<dbReference type="GO" id="GO:0004066">
    <property type="term" value="F:asparagine synthase (glutamine-hydrolyzing) activity"/>
    <property type="evidence" value="ECO:0007669"/>
    <property type="project" value="UniProtKB-EC"/>
</dbReference>
<evidence type="ECO:0000313" key="12">
    <source>
        <dbReference type="EMBL" id="TXC74468.1"/>
    </source>
</evidence>
<keyword evidence="13" id="KW-1185">Reference proteome</keyword>
<evidence type="ECO:0000256" key="7">
    <source>
        <dbReference type="ARBA" id="ARBA00048741"/>
    </source>
</evidence>
<evidence type="ECO:0000256" key="10">
    <source>
        <dbReference type="PIRSR" id="PIRSR001589-3"/>
    </source>
</evidence>
<dbReference type="EC" id="6.3.5.4" evidence="3"/>
<dbReference type="Gene3D" id="3.60.20.10">
    <property type="entry name" value="Glutamine Phosphoribosylpyrophosphate, subunit 1, domain 1"/>
    <property type="match status" value="1"/>
</dbReference>
<evidence type="ECO:0000256" key="8">
    <source>
        <dbReference type="PIRSR" id="PIRSR001589-1"/>
    </source>
</evidence>
<evidence type="ECO:0000256" key="5">
    <source>
        <dbReference type="ARBA" id="ARBA00022840"/>
    </source>
</evidence>
<reference evidence="12 13" key="1">
    <citation type="submission" date="2019-08" db="EMBL/GenBank/DDBJ databases">
        <title>Sphingorhabdus soil sp. nov., isolated from arctic soil.</title>
        <authorList>
            <person name="Liu Y."/>
        </authorList>
    </citation>
    <scope>NUCLEOTIDE SEQUENCE [LARGE SCALE GENOMIC DNA]</scope>
    <source>
        <strain evidence="12 13">D-2Q-5-6</strain>
    </source>
</reference>
<dbReference type="NCBIfam" id="TIGR01536">
    <property type="entry name" value="asn_synth_AEB"/>
    <property type="match status" value="1"/>
</dbReference>
<dbReference type="Proteomes" id="UP000321129">
    <property type="component" value="Unassembled WGS sequence"/>
</dbReference>
<keyword evidence="6 8" id="KW-0315">Glutamine amidotransferase</keyword>
<evidence type="ECO:0000259" key="11">
    <source>
        <dbReference type="PROSITE" id="PS51278"/>
    </source>
</evidence>
<dbReference type="CDD" id="cd01991">
    <property type="entry name" value="Asn_synthase_B_C"/>
    <property type="match status" value="1"/>
</dbReference>
<evidence type="ECO:0000256" key="1">
    <source>
        <dbReference type="ARBA" id="ARBA00005187"/>
    </source>
</evidence>
<feature type="binding site" evidence="9">
    <location>
        <position position="102"/>
    </location>
    <ligand>
        <name>L-glutamine</name>
        <dbReference type="ChEBI" id="CHEBI:58359"/>
    </ligand>
</feature>
<dbReference type="EMBL" id="VOPY01000001">
    <property type="protein sequence ID" value="TXC74468.1"/>
    <property type="molecule type" value="Genomic_DNA"/>
</dbReference>
<feature type="site" description="Important for beta-aspartyl-AMP intermediate formation" evidence="10">
    <location>
        <position position="387"/>
    </location>
</feature>
<dbReference type="PROSITE" id="PS51278">
    <property type="entry name" value="GATASE_TYPE_2"/>
    <property type="match status" value="1"/>
</dbReference>
<dbReference type="PANTHER" id="PTHR43284:SF1">
    <property type="entry name" value="ASPARAGINE SYNTHETASE"/>
    <property type="match status" value="1"/>
</dbReference>
<dbReference type="InterPro" id="IPR017932">
    <property type="entry name" value="GATase_2_dom"/>
</dbReference>
<sequence length="655" mass="71306">MCGIAGLIAPRPIFAETGWAMADALAHRGPDDRGLWTSDDGHVALGHRRLAILDLSSAGHQPMTSFDERYVTVYNGEIYNFRSLRRDLETAGAAPAWRGHSDTEVLLAAIAHWGFADTLARLEGMFAIALWDKAERRLSLARDRFGEKPLYYGWTAAGFAFGSELKALTVLPGFDNPIDPAALRVMLGRGYIPAPLSIYRGIFKLEPGTWMSITTDAAQSHRRSAPTLESSDGLTIQRYYDHADVVAAGAAQPFSSYDAAKQAVGDSLAGAIEKQLVADVGVGAFLSGGIDSSLITALAARASDTPVKTFTLGFREADFDEAGYARRVAAHLGTDHYEHYVGAEDALAVIPSLAQIYDEPFADSSQIPTHLVSHIARAHVTVALSGDAGDELFGGYNRHRYFPSLWRKFAPLPLPVRQAGNAIGGPALAGLWVAAARVRGARRPRQLGERLRTALAIFARSRDFDGMVGLFLDHWSLGEDPVAADYDRSSIPPLAIDPALRHLPLETGMMALDASSYLPGDILCKVDRAAMAVSLETRVPFLDPHVAAAAARMPAAMQFDRRGGKRVLRDLLGEHVPRDLFERPKAGFAIPVGEWLRGPLRYWAEDLLSVAALGECGLLNPAPIRQRWQRHLSGHSDATEALWPVLMFQAWNRAR</sequence>
<evidence type="ECO:0000256" key="3">
    <source>
        <dbReference type="ARBA" id="ARBA00012737"/>
    </source>
</evidence>
<evidence type="ECO:0000256" key="9">
    <source>
        <dbReference type="PIRSR" id="PIRSR001589-2"/>
    </source>
</evidence>
<dbReference type="AlphaFoldDB" id="A0A5C6UU36"/>
<name>A0A5C6UU36_9SPHN</name>
<protein>
    <recommendedName>
        <fullName evidence="3">asparagine synthase (glutamine-hydrolyzing)</fullName>
        <ecNumber evidence="3">6.3.5.4</ecNumber>
    </recommendedName>
</protein>
<dbReference type="InterPro" id="IPR006426">
    <property type="entry name" value="Asn_synth_AEB"/>
</dbReference>
<feature type="binding site" evidence="9">
    <location>
        <begin position="385"/>
        <end position="386"/>
    </location>
    <ligand>
        <name>ATP</name>
        <dbReference type="ChEBI" id="CHEBI:30616"/>
    </ligand>
</feature>
<dbReference type="SUPFAM" id="SSF56235">
    <property type="entry name" value="N-terminal nucleophile aminohydrolases (Ntn hydrolases)"/>
    <property type="match status" value="1"/>
</dbReference>
<organism evidence="12 13">
    <name type="scientific">Flavisphingopyxis soli</name>
    <dbReference type="NCBI Taxonomy" id="2601267"/>
    <lineage>
        <taxon>Bacteria</taxon>
        <taxon>Pseudomonadati</taxon>
        <taxon>Pseudomonadota</taxon>
        <taxon>Alphaproteobacteria</taxon>
        <taxon>Sphingomonadales</taxon>
        <taxon>Sphingopyxidaceae</taxon>
        <taxon>Flavisphingopyxis</taxon>
    </lineage>
</organism>
<dbReference type="InterPro" id="IPR029055">
    <property type="entry name" value="Ntn_hydrolases_N"/>
</dbReference>
<comment type="similarity">
    <text evidence="2">Belongs to the asparagine synthetase family.</text>
</comment>
<dbReference type="GO" id="GO:0005829">
    <property type="term" value="C:cytosol"/>
    <property type="evidence" value="ECO:0007669"/>
    <property type="project" value="TreeGrafter"/>
</dbReference>
<comment type="catalytic activity">
    <reaction evidence="7">
        <text>L-aspartate + L-glutamine + ATP + H2O = L-asparagine + L-glutamate + AMP + diphosphate + H(+)</text>
        <dbReference type="Rhea" id="RHEA:12228"/>
        <dbReference type="ChEBI" id="CHEBI:15377"/>
        <dbReference type="ChEBI" id="CHEBI:15378"/>
        <dbReference type="ChEBI" id="CHEBI:29985"/>
        <dbReference type="ChEBI" id="CHEBI:29991"/>
        <dbReference type="ChEBI" id="CHEBI:30616"/>
        <dbReference type="ChEBI" id="CHEBI:33019"/>
        <dbReference type="ChEBI" id="CHEBI:58048"/>
        <dbReference type="ChEBI" id="CHEBI:58359"/>
        <dbReference type="ChEBI" id="CHEBI:456215"/>
        <dbReference type="EC" id="6.3.5.4"/>
    </reaction>
</comment>
<dbReference type="InterPro" id="IPR033738">
    <property type="entry name" value="AsnB_N"/>
</dbReference>
<keyword evidence="4 9" id="KW-0547">Nucleotide-binding</keyword>
<dbReference type="PANTHER" id="PTHR43284">
    <property type="entry name" value="ASPARAGINE SYNTHETASE (GLUTAMINE-HYDROLYZING)"/>
    <property type="match status" value="1"/>
</dbReference>
<evidence type="ECO:0000256" key="6">
    <source>
        <dbReference type="ARBA" id="ARBA00022962"/>
    </source>
</evidence>
<dbReference type="PIRSF" id="PIRSF001589">
    <property type="entry name" value="Asn_synthetase_glu-h"/>
    <property type="match status" value="1"/>
</dbReference>
<dbReference type="SUPFAM" id="SSF52402">
    <property type="entry name" value="Adenine nucleotide alpha hydrolases-like"/>
    <property type="match status" value="1"/>
</dbReference>
<dbReference type="Gene3D" id="3.40.50.620">
    <property type="entry name" value="HUPs"/>
    <property type="match status" value="2"/>
</dbReference>
<dbReference type="Pfam" id="PF13522">
    <property type="entry name" value="GATase_6"/>
    <property type="match status" value="1"/>
</dbReference>
<keyword evidence="12" id="KW-0436">Ligase</keyword>
<proteinExistence type="inferred from homology"/>
<keyword evidence="8" id="KW-0061">Asparagine biosynthesis</keyword>
<feature type="active site" description="For GATase activity" evidence="8">
    <location>
        <position position="2"/>
    </location>
</feature>
<comment type="caution">
    <text evidence="12">The sequence shown here is derived from an EMBL/GenBank/DDBJ whole genome shotgun (WGS) entry which is preliminary data.</text>
</comment>
<keyword evidence="8" id="KW-0028">Amino-acid biosynthesis</keyword>
<comment type="pathway">
    <text evidence="1">Amino-acid biosynthesis; L-asparagine biosynthesis; L-asparagine from L-aspartate (L-Gln route): step 1/1.</text>
</comment>
<evidence type="ECO:0000313" key="13">
    <source>
        <dbReference type="Proteomes" id="UP000321129"/>
    </source>
</evidence>
<dbReference type="Pfam" id="PF00733">
    <property type="entry name" value="Asn_synthase"/>
    <property type="match status" value="1"/>
</dbReference>
<keyword evidence="5 9" id="KW-0067">ATP-binding</keyword>
<dbReference type="OrthoDB" id="9763290at2"/>
<evidence type="ECO:0000256" key="2">
    <source>
        <dbReference type="ARBA" id="ARBA00005752"/>
    </source>
</evidence>
<dbReference type="InterPro" id="IPR001962">
    <property type="entry name" value="Asn_synthase"/>
</dbReference>
<accession>A0A5C6UU36</accession>
<dbReference type="GO" id="GO:0005524">
    <property type="term" value="F:ATP binding"/>
    <property type="evidence" value="ECO:0007669"/>
    <property type="project" value="UniProtKB-KW"/>
</dbReference>
<dbReference type="CDD" id="cd00712">
    <property type="entry name" value="AsnB"/>
    <property type="match status" value="1"/>
</dbReference>
<evidence type="ECO:0000256" key="4">
    <source>
        <dbReference type="ARBA" id="ARBA00022741"/>
    </source>
</evidence>
<dbReference type="GO" id="GO:0006529">
    <property type="term" value="P:asparagine biosynthetic process"/>
    <property type="evidence" value="ECO:0007669"/>
    <property type="project" value="UniProtKB-KW"/>
</dbReference>
<dbReference type="InterPro" id="IPR014729">
    <property type="entry name" value="Rossmann-like_a/b/a_fold"/>
</dbReference>
<dbReference type="InterPro" id="IPR051786">
    <property type="entry name" value="ASN_synthetase/amidase"/>
</dbReference>